<organism evidence="3 4">
    <name type="scientific">Pinctada imbricata</name>
    <name type="common">Atlantic pearl-oyster</name>
    <name type="synonym">Pinctada martensii</name>
    <dbReference type="NCBI Taxonomy" id="66713"/>
    <lineage>
        <taxon>Eukaryota</taxon>
        <taxon>Metazoa</taxon>
        <taxon>Spiralia</taxon>
        <taxon>Lophotrochozoa</taxon>
        <taxon>Mollusca</taxon>
        <taxon>Bivalvia</taxon>
        <taxon>Autobranchia</taxon>
        <taxon>Pteriomorphia</taxon>
        <taxon>Pterioida</taxon>
        <taxon>Pterioidea</taxon>
        <taxon>Pteriidae</taxon>
        <taxon>Pinctada</taxon>
    </lineage>
</organism>
<evidence type="ECO:0000256" key="1">
    <source>
        <dbReference type="SAM" id="MobiDB-lite"/>
    </source>
</evidence>
<feature type="compositionally biased region" description="Basic and acidic residues" evidence="1">
    <location>
        <begin position="237"/>
        <end position="265"/>
    </location>
</feature>
<keyword evidence="2" id="KW-0472">Membrane</keyword>
<dbReference type="Proteomes" id="UP001186944">
    <property type="component" value="Unassembled WGS sequence"/>
</dbReference>
<gene>
    <name evidence="3" type="ORF">FSP39_005171</name>
</gene>
<sequence length="332" mass="37562">MKEKSIKDSIKKFQEESNPEDYLKDREYKKRRDTKRRKKFLIQRDQLIRIYRSLYLPTAICITVGCVVTLLSTLRGIGEKTFIWNYRYVFHYVGPIALALGVIVLLVLEGLHGSRKKVVKEKIARELSLKSNRSRTVSQRSILSQRSSLSNSVCHSIDDLSEMFPAVDFKAQTLTVPGSGSHRGKMISQISGSESKSTSCIFDRKNGLSQSMNSGGLKNTMTKLLRSSKSLSFSHQDVSKIADSKRRTEPDEAETGESKRLTHESPKVNGETVLNSHVGIRIVIQRPSTVGIEEEINLLPNKMGSKRNGFKSKRLIKRQNAVFEDDEENVNL</sequence>
<keyword evidence="4" id="KW-1185">Reference proteome</keyword>
<feature type="transmembrane region" description="Helical" evidence="2">
    <location>
        <begin position="54"/>
        <end position="77"/>
    </location>
</feature>
<dbReference type="EMBL" id="VSWD01000010">
    <property type="protein sequence ID" value="KAK3089626.1"/>
    <property type="molecule type" value="Genomic_DNA"/>
</dbReference>
<evidence type="ECO:0000313" key="3">
    <source>
        <dbReference type="EMBL" id="KAK3089626.1"/>
    </source>
</evidence>
<evidence type="ECO:0008006" key="5">
    <source>
        <dbReference type="Google" id="ProtNLM"/>
    </source>
</evidence>
<reference evidence="3" key="1">
    <citation type="submission" date="2019-08" db="EMBL/GenBank/DDBJ databases">
        <title>The improved chromosome-level genome for the pearl oyster Pinctada fucata martensii using PacBio sequencing and Hi-C.</title>
        <authorList>
            <person name="Zheng Z."/>
        </authorList>
    </citation>
    <scope>NUCLEOTIDE SEQUENCE</scope>
    <source>
        <strain evidence="3">ZZ-2019</strain>
        <tissue evidence="3">Adductor muscle</tissue>
    </source>
</reference>
<evidence type="ECO:0000256" key="2">
    <source>
        <dbReference type="SAM" id="Phobius"/>
    </source>
</evidence>
<dbReference type="AlphaFoldDB" id="A0AA88Y4Z1"/>
<keyword evidence="2" id="KW-0812">Transmembrane</keyword>
<evidence type="ECO:0000313" key="4">
    <source>
        <dbReference type="Proteomes" id="UP001186944"/>
    </source>
</evidence>
<protein>
    <recommendedName>
        <fullName evidence="5">Transmembrane protein</fullName>
    </recommendedName>
</protein>
<accession>A0AA88Y4Z1</accession>
<comment type="caution">
    <text evidence="3">The sequence shown here is derived from an EMBL/GenBank/DDBJ whole genome shotgun (WGS) entry which is preliminary data.</text>
</comment>
<feature type="transmembrane region" description="Helical" evidence="2">
    <location>
        <begin position="89"/>
        <end position="108"/>
    </location>
</feature>
<keyword evidence="2" id="KW-1133">Transmembrane helix</keyword>
<feature type="region of interest" description="Disordered" evidence="1">
    <location>
        <begin position="236"/>
        <end position="265"/>
    </location>
</feature>
<proteinExistence type="predicted"/>
<name>A0AA88Y4Z1_PINIB</name>